<protein>
    <submittedName>
        <fullName evidence="2">Uncharacterized protein</fullName>
    </submittedName>
</protein>
<feature type="compositionally biased region" description="Polar residues" evidence="1">
    <location>
        <begin position="1"/>
        <end position="12"/>
    </location>
</feature>
<evidence type="ECO:0000313" key="3">
    <source>
        <dbReference type="Proteomes" id="UP001358417"/>
    </source>
</evidence>
<name>A0AAV9MWL8_9EURO</name>
<reference evidence="2 3" key="1">
    <citation type="submission" date="2023-08" db="EMBL/GenBank/DDBJ databases">
        <title>Black Yeasts Isolated from many extreme environments.</title>
        <authorList>
            <person name="Coleine C."/>
            <person name="Stajich J.E."/>
            <person name="Selbmann L."/>
        </authorList>
    </citation>
    <scope>NUCLEOTIDE SEQUENCE [LARGE SCALE GENOMIC DNA]</scope>
    <source>
        <strain evidence="2 3">CCFEE 5792</strain>
    </source>
</reference>
<dbReference type="RefSeq" id="XP_064701445.1">
    <property type="nucleotide sequence ID" value="XM_064852470.1"/>
</dbReference>
<keyword evidence="3" id="KW-1185">Reference proteome</keyword>
<accession>A0AAV9MWL8</accession>
<dbReference type="Proteomes" id="UP001358417">
    <property type="component" value="Unassembled WGS sequence"/>
</dbReference>
<comment type="caution">
    <text evidence="2">The sequence shown here is derived from an EMBL/GenBank/DDBJ whole genome shotgun (WGS) entry which is preliminary data.</text>
</comment>
<proteinExistence type="predicted"/>
<dbReference type="AlphaFoldDB" id="A0AAV9MWL8"/>
<organism evidence="2 3">
    <name type="scientific">Exophiala bonariae</name>
    <dbReference type="NCBI Taxonomy" id="1690606"/>
    <lineage>
        <taxon>Eukaryota</taxon>
        <taxon>Fungi</taxon>
        <taxon>Dikarya</taxon>
        <taxon>Ascomycota</taxon>
        <taxon>Pezizomycotina</taxon>
        <taxon>Eurotiomycetes</taxon>
        <taxon>Chaetothyriomycetidae</taxon>
        <taxon>Chaetothyriales</taxon>
        <taxon>Herpotrichiellaceae</taxon>
        <taxon>Exophiala</taxon>
    </lineage>
</organism>
<gene>
    <name evidence="2" type="ORF">LTR84_008927</name>
</gene>
<feature type="region of interest" description="Disordered" evidence="1">
    <location>
        <begin position="57"/>
        <end position="78"/>
    </location>
</feature>
<feature type="region of interest" description="Disordered" evidence="1">
    <location>
        <begin position="1"/>
        <end position="45"/>
    </location>
</feature>
<feature type="compositionally biased region" description="Low complexity" evidence="1">
    <location>
        <begin position="69"/>
        <end position="78"/>
    </location>
</feature>
<dbReference type="GeneID" id="89977089"/>
<evidence type="ECO:0000256" key="1">
    <source>
        <dbReference type="SAM" id="MobiDB-lite"/>
    </source>
</evidence>
<evidence type="ECO:0000313" key="2">
    <source>
        <dbReference type="EMBL" id="KAK5045834.1"/>
    </source>
</evidence>
<dbReference type="EMBL" id="JAVRRD010000034">
    <property type="protein sequence ID" value="KAK5045834.1"/>
    <property type="molecule type" value="Genomic_DNA"/>
</dbReference>
<sequence>MSAKQEQGTIFDSISPDPPASLMISPQSADLGPTQGEPSFRHNTYLTSRKHVLNPAKDVFMGGEPNSGSEPDSPQSPLLSLPEDGFTLPERLTEPQFARNIGRASQQSETPYQLLHQDEDTMHWPLVPPTPLTELAIVTSSERDSVCCISAPERLRGTALWGGVTACLHLLHDLMVGRPISDAVFESYYIRGSQGQEDHN</sequence>